<evidence type="ECO:0000256" key="2">
    <source>
        <dbReference type="ARBA" id="ARBA00008358"/>
    </source>
</evidence>
<dbReference type="Proteomes" id="UP001157947">
    <property type="component" value="Unassembled WGS sequence"/>
</dbReference>
<keyword evidence="3" id="KW-1003">Cell membrane</keyword>
<keyword evidence="5" id="KW-0997">Cell inner membrane</keyword>
<evidence type="ECO:0000256" key="3">
    <source>
        <dbReference type="ARBA" id="ARBA00022475"/>
    </source>
</evidence>
<evidence type="ECO:0000313" key="10">
    <source>
        <dbReference type="EMBL" id="SMP10608.1"/>
    </source>
</evidence>
<keyword evidence="8 9" id="KW-0472">Membrane</keyword>
<dbReference type="GO" id="GO:0005886">
    <property type="term" value="C:plasma membrane"/>
    <property type="evidence" value="ECO:0007669"/>
    <property type="project" value="UniProtKB-SubCell"/>
</dbReference>
<protein>
    <submittedName>
        <fullName evidence="10">Type IV pilus assembly protein PilV</fullName>
    </submittedName>
</protein>
<evidence type="ECO:0000313" key="11">
    <source>
        <dbReference type="Proteomes" id="UP001157947"/>
    </source>
</evidence>
<evidence type="ECO:0000256" key="7">
    <source>
        <dbReference type="ARBA" id="ARBA00022989"/>
    </source>
</evidence>
<accession>A0AA45WL93</accession>
<evidence type="ECO:0000256" key="9">
    <source>
        <dbReference type="SAM" id="Phobius"/>
    </source>
</evidence>
<dbReference type="Pfam" id="PF07963">
    <property type="entry name" value="N_methyl"/>
    <property type="match status" value="1"/>
</dbReference>
<comment type="subcellular location">
    <subcellularLocation>
        <location evidence="1">Cell inner membrane</location>
        <topology evidence="1">Single-pass membrane protein</topology>
    </subcellularLocation>
</comment>
<dbReference type="InterPro" id="IPR010052">
    <property type="entry name" value="T2SS_protein-GspI"/>
</dbReference>
<dbReference type="InterPro" id="IPR012902">
    <property type="entry name" value="N_methyl_site"/>
</dbReference>
<keyword evidence="6 9" id="KW-0812">Transmembrane</keyword>
<evidence type="ECO:0000256" key="4">
    <source>
        <dbReference type="ARBA" id="ARBA00022481"/>
    </source>
</evidence>
<evidence type="ECO:0000256" key="6">
    <source>
        <dbReference type="ARBA" id="ARBA00022692"/>
    </source>
</evidence>
<comment type="similarity">
    <text evidence="2">Belongs to the GSP I family.</text>
</comment>
<proteinExistence type="inferred from homology"/>
<evidence type="ECO:0000256" key="1">
    <source>
        <dbReference type="ARBA" id="ARBA00004377"/>
    </source>
</evidence>
<organism evidence="10 11">
    <name type="scientific">Venenivibrio stagnispumantis</name>
    <dbReference type="NCBI Taxonomy" id="407998"/>
    <lineage>
        <taxon>Bacteria</taxon>
        <taxon>Pseudomonadati</taxon>
        <taxon>Aquificota</taxon>
        <taxon>Aquificia</taxon>
        <taxon>Aquificales</taxon>
        <taxon>Hydrogenothermaceae</taxon>
        <taxon>Venenivibrio</taxon>
    </lineage>
</organism>
<dbReference type="EMBL" id="FXTX01000008">
    <property type="protein sequence ID" value="SMP10608.1"/>
    <property type="molecule type" value="Genomic_DNA"/>
</dbReference>
<comment type="caution">
    <text evidence="10">The sequence shown here is derived from an EMBL/GenBank/DDBJ whole genome shotgun (WGS) entry which is preliminary data.</text>
</comment>
<keyword evidence="7 9" id="KW-1133">Transmembrane helix</keyword>
<sequence>MEILKNNKGFTLIESLVALVILAIVLLGLLTGLMVAIDMNTRNILRDEAVKIADKYAEICKNDITKCTSSTEERQFRNFKEQYNIDITIDIPTVTNVKIVTINVTWQYRGKNYSHTTKTAVGGT</sequence>
<keyword evidence="4" id="KW-0488">Methylation</keyword>
<feature type="transmembrane region" description="Helical" evidence="9">
    <location>
        <begin position="12"/>
        <end position="37"/>
    </location>
</feature>
<evidence type="ECO:0000256" key="8">
    <source>
        <dbReference type="ARBA" id="ARBA00023136"/>
    </source>
</evidence>
<dbReference type="PROSITE" id="PS00409">
    <property type="entry name" value="PROKAR_NTER_METHYL"/>
    <property type="match status" value="1"/>
</dbReference>
<dbReference type="PANTHER" id="PTHR38779:SF2">
    <property type="entry name" value="TYPE II SECRETION SYSTEM PROTEIN I-RELATED"/>
    <property type="match status" value="1"/>
</dbReference>
<evidence type="ECO:0000256" key="5">
    <source>
        <dbReference type="ARBA" id="ARBA00022519"/>
    </source>
</evidence>
<keyword evidence="11" id="KW-1185">Reference proteome</keyword>
<dbReference type="GO" id="GO:0015628">
    <property type="term" value="P:protein secretion by the type II secretion system"/>
    <property type="evidence" value="ECO:0007669"/>
    <property type="project" value="InterPro"/>
</dbReference>
<dbReference type="PANTHER" id="PTHR38779">
    <property type="entry name" value="TYPE II SECRETION SYSTEM PROTEIN I-RELATED"/>
    <property type="match status" value="1"/>
</dbReference>
<name>A0AA45WL93_9AQUI</name>
<gene>
    <name evidence="10" type="ORF">SAMN06264868_1088</name>
</gene>
<dbReference type="RefSeq" id="WP_265134325.1">
    <property type="nucleotide sequence ID" value="NZ_FXTX01000008.1"/>
</dbReference>
<reference evidence="10" key="1">
    <citation type="submission" date="2017-05" db="EMBL/GenBank/DDBJ databases">
        <authorList>
            <person name="Varghese N."/>
            <person name="Submissions S."/>
        </authorList>
    </citation>
    <scope>NUCLEOTIDE SEQUENCE</scope>
    <source>
        <strain evidence="10">DSM 18763</strain>
    </source>
</reference>
<dbReference type="NCBIfam" id="TIGR02532">
    <property type="entry name" value="IV_pilin_GFxxxE"/>
    <property type="match status" value="1"/>
</dbReference>
<dbReference type="GO" id="GO:0015627">
    <property type="term" value="C:type II protein secretion system complex"/>
    <property type="evidence" value="ECO:0007669"/>
    <property type="project" value="InterPro"/>
</dbReference>
<dbReference type="AlphaFoldDB" id="A0AA45WL93"/>